<feature type="transmembrane region" description="Helical" evidence="1">
    <location>
        <begin position="89"/>
        <end position="111"/>
    </location>
</feature>
<gene>
    <name evidence="2" type="ordered locus">Sfum_2872</name>
</gene>
<dbReference type="KEGG" id="sfu:Sfum_2872"/>
<dbReference type="Proteomes" id="UP000001784">
    <property type="component" value="Chromosome"/>
</dbReference>
<evidence type="ECO:0000313" key="2">
    <source>
        <dbReference type="EMBL" id="ABK18549.1"/>
    </source>
</evidence>
<evidence type="ECO:0000313" key="3">
    <source>
        <dbReference type="Proteomes" id="UP000001784"/>
    </source>
</evidence>
<dbReference type="HOGENOM" id="CLU_609599_0_0_7"/>
<proteinExistence type="predicted"/>
<protein>
    <submittedName>
        <fullName evidence="2">Uncharacterized protein</fullName>
    </submittedName>
</protein>
<feature type="transmembrane region" description="Helical" evidence="1">
    <location>
        <begin position="297"/>
        <end position="317"/>
    </location>
</feature>
<evidence type="ECO:0000256" key="1">
    <source>
        <dbReference type="SAM" id="Phobius"/>
    </source>
</evidence>
<sequence length="449" mass="49935">MSFALDRGWEYTEDLKAKPWSESMSRTVDWSGPRPKGFGSRFVPTHDPDLVETRSGGGCLSIFGLPFLLAGLFVLQTPLRIIPVENFEAIPWFVYIVFGGTFTAVGAVLVFGRTGMILDRRNGLIIRWHGLLVPMKRTEHSLGDVRRVTLTKDSGDSDSPDTYPVRLEGDLVKPVAVCSPTDYHEARRAAKEIAAFLSLPLEDSSSGVKVLRDPDKLYESLRDRARRLKEDTSRLPDPPFQMKTIIRETGDGLILEIPVQTSGLSRLLHLVGAALFVGFGLYFFLPFTRLPAPPAIRYALMGVFLVVFILGPLWSVVGKVFPASRNRTVVTVTPAFLRVRERIGRKVKLTEIPSDELQELEMPTMKNMLDTIKLPGGVPRQELPDTGVPRLSDGRPVPDSVLWLMKRAGSRGITACGDNASVRFGEGLPEEEMTYLYALIRKTLIGGQW</sequence>
<keyword evidence="1" id="KW-1133">Transmembrane helix</keyword>
<name>A0LM97_SYNFM</name>
<feature type="transmembrane region" description="Helical" evidence="1">
    <location>
        <begin position="267"/>
        <end position="285"/>
    </location>
</feature>
<keyword evidence="1" id="KW-0472">Membrane</keyword>
<dbReference type="InParanoid" id="A0LM97"/>
<dbReference type="eggNOG" id="ENOG50343X2">
    <property type="taxonomic scope" value="Bacteria"/>
</dbReference>
<accession>A0LM97</accession>
<feature type="transmembrane region" description="Helical" evidence="1">
    <location>
        <begin position="58"/>
        <end position="77"/>
    </location>
</feature>
<reference evidence="2 3" key="1">
    <citation type="submission" date="2006-10" db="EMBL/GenBank/DDBJ databases">
        <title>Complete sequence of Syntrophobacter fumaroxidans MPOB.</title>
        <authorList>
            <consortium name="US DOE Joint Genome Institute"/>
            <person name="Copeland A."/>
            <person name="Lucas S."/>
            <person name="Lapidus A."/>
            <person name="Barry K."/>
            <person name="Detter J.C."/>
            <person name="Glavina del Rio T."/>
            <person name="Hammon N."/>
            <person name="Israni S."/>
            <person name="Pitluck S."/>
            <person name="Goltsman E.G."/>
            <person name="Martinez M."/>
            <person name="Schmutz J."/>
            <person name="Larimer F."/>
            <person name="Land M."/>
            <person name="Hauser L."/>
            <person name="Kyrpides N."/>
            <person name="Kim E."/>
            <person name="Boone D.R."/>
            <person name="Brockman F."/>
            <person name="Culley D."/>
            <person name="Ferry J."/>
            <person name="Gunsalus R."/>
            <person name="McInerney M.J."/>
            <person name="Morrison M."/>
            <person name="Plugge C."/>
            <person name="Rohlin L."/>
            <person name="Scholten J."/>
            <person name="Sieber J."/>
            <person name="Stams A.J.M."/>
            <person name="Worm P."/>
            <person name="Henstra A.M."/>
            <person name="Richardson P."/>
        </authorList>
    </citation>
    <scope>NUCLEOTIDE SEQUENCE [LARGE SCALE GENOMIC DNA]</scope>
    <source>
        <strain evidence="3">DSM 10017 / MPOB</strain>
    </source>
</reference>
<keyword evidence="1" id="KW-0812">Transmembrane</keyword>
<dbReference type="AlphaFoldDB" id="A0LM97"/>
<dbReference type="EMBL" id="CP000478">
    <property type="protein sequence ID" value="ABK18549.1"/>
    <property type="molecule type" value="Genomic_DNA"/>
</dbReference>
<keyword evidence="3" id="KW-1185">Reference proteome</keyword>
<organism evidence="2 3">
    <name type="scientific">Syntrophobacter fumaroxidans (strain DSM 10017 / MPOB)</name>
    <dbReference type="NCBI Taxonomy" id="335543"/>
    <lineage>
        <taxon>Bacteria</taxon>
        <taxon>Pseudomonadati</taxon>
        <taxon>Thermodesulfobacteriota</taxon>
        <taxon>Syntrophobacteria</taxon>
        <taxon>Syntrophobacterales</taxon>
        <taxon>Syntrophobacteraceae</taxon>
        <taxon>Syntrophobacter</taxon>
    </lineage>
</organism>